<accession>A0A2K2CY92</accession>
<dbReference type="Gramene" id="PNT66998">
    <property type="protein sequence ID" value="PNT66998"/>
    <property type="gene ID" value="BRADI_3g19405v3"/>
</dbReference>
<reference evidence="1 2" key="1">
    <citation type="journal article" date="2010" name="Nature">
        <title>Genome sequencing and analysis of the model grass Brachypodium distachyon.</title>
        <authorList>
            <consortium name="International Brachypodium Initiative"/>
        </authorList>
    </citation>
    <scope>NUCLEOTIDE SEQUENCE [LARGE SCALE GENOMIC DNA]</scope>
    <source>
        <strain evidence="1 2">Bd21</strain>
    </source>
</reference>
<dbReference type="Proteomes" id="UP000008810">
    <property type="component" value="Chromosome 3"/>
</dbReference>
<evidence type="ECO:0000313" key="3">
    <source>
        <dbReference type="Proteomes" id="UP000008810"/>
    </source>
</evidence>
<dbReference type="AlphaFoldDB" id="A0A2K2CY92"/>
<evidence type="ECO:0000313" key="1">
    <source>
        <dbReference type="EMBL" id="PNT66998.1"/>
    </source>
</evidence>
<reference evidence="1" key="2">
    <citation type="submission" date="2017-06" db="EMBL/GenBank/DDBJ databases">
        <title>WGS assembly of Brachypodium distachyon.</title>
        <authorList>
            <consortium name="The International Brachypodium Initiative"/>
            <person name="Lucas S."/>
            <person name="Harmon-Smith M."/>
            <person name="Lail K."/>
            <person name="Tice H."/>
            <person name="Grimwood J."/>
            <person name="Bruce D."/>
            <person name="Barry K."/>
            <person name="Shu S."/>
            <person name="Lindquist E."/>
            <person name="Wang M."/>
            <person name="Pitluck S."/>
            <person name="Vogel J.P."/>
            <person name="Garvin D.F."/>
            <person name="Mockler T.C."/>
            <person name="Schmutz J."/>
            <person name="Rokhsar D."/>
            <person name="Bevan M.W."/>
        </authorList>
    </citation>
    <scope>NUCLEOTIDE SEQUENCE</scope>
    <source>
        <strain evidence="1">Bd21</strain>
    </source>
</reference>
<organism evidence="1">
    <name type="scientific">Brachypodium distachyon</name>
    <name type="common">Purple false brome</name>
    <name type="synonym">Trachynia distachya</name>
    <dbReference type="NCBI Taxonomy" id="15368"/>
    <lineage>
        <taxon>Eukaryota</taxon>
        <taxon>Viridiplantae</taxon>
        <taxon>Streptophyta</taxon>
        <taxon>Embryophyta</taxon>
        <taxon>Tracheophyta</taxon>
        <taxon>Spermatophyta</taxon>
        <taxon>Magnoliopsida</taxon>
        <taxon>Liliopsida</taxon>
        <taxon>Poales</taxon>
        <taxon>Poaceae</taxon>
        <taxon>BOP clade</taxon>
        <taxon>Pooideae</taxon>
        <taxon>Stipodae</taxon>
        <taxon>Brachypodieae</taxon>
        <taxon>Brachypodium</taxon>
    </lineage>
</organism>
<protein>
    <submittedName>
        <fullName evidence="1 2">Uncharacterized protein</fullName>
    </submittedName>
</protein>
<keyword evidence="3" id="KW-1185">Reference proteome</keyword>
<dbReference type="EnsemblPlants" id="PNT66998">
    <property type="protein sequence ID" value="PNT66998"/>
    <property type="gene ID" value="BRADI_3g19405v3"/>
</dbReference>
<name>A0A2K2CY92_BRADI</name>
<dbReference type="InParanoid" id="A0A2K2CY92"/>
<proteinExistence type="predicted"/>
<reference evidence="2" key="3">
    <citation type="submission" date="2018-08" db="UniProtKB">
        <authorList>
            <consortium name="EnsemblPlants"/>
        </authorList>
    </citation>
    <scope>IDENTIFICATION</scope>
    <source>
        <strain evidence="2">cv. Bd21</strain>
    </source>
</reference>
<evidence type="ECO:0000313" key="2">
    <source>
        <dbReference type="EnsemblPlants" id="PNT66998"/>
    </source>
</evidence>
<gene>
    <name evidence="1" type="ORF">BRADI_3g19405v3</name>
</gene>
<sequence>MGACLCSNWTRSSTGSVVLSDQRWEVGVQVGRDCRLSCSPSRREEPTNNFAGYRFSRTGLTGRKTRSLAGT</sequence>
<dbReference type="EMBL" id="CM000882">
    <property type="protein sequence ID" value="PNT66998.1"/>
    <property type="molecule type" value="Genomic_DNA"/>
</dbReference>